<evidence type="ECO:0000256" key="1">
    <source>
        <dbReference type="ARBA" id="ARBA00004300"/>
    </source>
</evidence>
<dbReference type="EMBL" id="CAJVPV010001893">
    <property type="protein sequence ID" value="CAG8511656.1"/>
    <property type="molecule type" value="Genomic_DNA"/>
</dbReference>
<evidence type="ECO:0000256" key="2">
    <source>
        <dbReference type="ARBA" id="ARBA00004529"/>
    </source>
</evidence>
<comment type="similarity">
    <text evidence="11">Belongs to the dynactin subunit 4 family.</text>
</comment>
<sequence length="528" mass="59040">MSSSSTQVLDARQLAYVHYHCSCPDVCKSNESSEKSIPDFDVNSPRVQFSTFPISKLYFCDDCHQIRCPRCVQEEIVCFYCPNCLFEVPTASVKSERNRCARNCFQCPICQNTLSVVASSEPPLANPPAALNMTPTGAPYFLSCGVCRWDSQEIGMTFEKATGLALQLQKTEDERPDVKEFDHLKEHFEKHLRLNIPSTSLPSSLSSIPGMSSFTSRYGGSSMAHTQQKSDDVAPYEAVGKVESESGLVDDLVQLKDVNQITTLAQRMNQHSDQPYKRIHLRTKRVKRCRSCRHILIKPEQKAQATRFKIKLVALNSIPKITITSLPKLILNQQTQIVLKFSNPLYEEIMVELKLNDEPLEYGKITIPSPHFNITPYNEVWEYDEQELVPSKSRPQSSASIAPRNDIIGIYERRGNYTSIIVEITPLSEVEEFKFPLLVTYTTKSNDVNDGNENPENPSDVPPTNKSEDSKVEADKTDTSTSTNLTTRSLSFWTIIGLGSVVKAPVPSRSSTHGNSGAVRPNSISGKS</sequence>
<evidence type="ECO:0000256" key="10">
    <source>
        <dbReference type="ARBA" id="ARBA00023212"/>
    </source>
</evidence>
<name>A0A9N8ZZ61_9GLOM</name>
<evidence type="ECO:0000256" key="13">
    <source>
        <dbReference type="ARBA" id="ARBA00093507"/>
    </source>
</evidence>
<keyword evidence="7" id="KW-0832">Ubl conjugation</keyword>
<organism evidence="15 16">
    <name type="scientific">Acaulospora morrowiae</name>
    <dbReference type="NCBI Taxonomy" id="94023"/>
    <lineage>
        <taxon>Eukaryota</taxon>
        <taxon>Fungi</taxon>
        <taxon>Fungi incertae sedis</taxon>
        <taxon>Mucoromycota</taxon>
        <taxon>Glomeromycotina</taxon>
        <taxon>Glomeromycetes</taxon>
        <taxon>Diversisporales</taxon>
        <taxon>Acaulosporaceae</taxon>
        <taxon>Acaulospora</taxon>
    </lineage>
</organism>
<dbReference type="Proteomes" id="UP000789342">
    <property type="component" value="Unassembled WGS sequence"/>
</dbReference>
<dbReference type="PANTHER" id="PTHR13034">
    <property type="entry name" value="DYNACTIN P62 SUBUNIT"/>
    <property type="match status" value="1"/>
</dbReference>
<evidence type="ECO:0000313" key="16">
    <source>
        <dbReference type="Proteomes" id="UP000789342"/>
    </source>
</evidence>
<dbReference type="OrthoDB" id="283815at2759"/>
<evidence type="ECO:0000256" key="11">
    <source>
        <dbReference type="ARBA" id="ARBA00034776"/>
    </source>
</evidence>
<evidence type="ECO:0000256" key="4">
    <source>
        <dbReference type="ARBA" id="ARBA00022490"/>
    </source>
</evidence>
<proteinExistence type="inferred from homology"/>
<keyword evidence="4" id="KW-0963">Cytoplasm</keyword>
<dbReference type="GO" id="GO:0005869">
    <property type="term" value="C:dynactin complex"/>
    <property type="evidence" value="ECO:0007669"/>
    <property type="project" value="InterPro"/>
</dbReference>
<dbReference type="Pfam" id="PF05502">
    <property type="entry name" value="Dynactin_p62"/>
    <property type="match status" value="2"/>
</dbReference>
<keyword evidence="5" id="KW-1017">Isopeptide bond</keyword>
<feature type="region of interest" description="Disordered" evidence="14">
    <location>
        <begin position="444"/>
        <end position="483"/>
    </location>
</feature>
<evidence type="ECO:0000256" key="9">
    <source>
        <dbReference type="ARBA" id="ARBA00023054"/>
    </source>
</evidence>
<keyword evidence="10" id="KW-0206">Cytoskeleton</keyword>
<dbReference type="AlphaFoldDB" id="A0A9N8ZZ61"/>
<comment type="caution">
    <text evidence="15">The sequence shown here is derived from an EMBL/GenBank/DDBJ whole genome shotgun (WGS) entry which is preliminary data.</text>
</comment>
<reference evidence="15" key="1">
    <citation type="submission" date="2021-06" db="EMBL/GenBank/DDBJ databases">
        <authorList>
            <person name="Kallberg Y."/>
            <person name="Tangrot J."/>
            <person name="Rosling A."/>
        </authorList>
    </citation>
    <scope>NUCLEOTIDE SEQUENCE</scope>
    <source>
        <strain evidence="15">CL551</strain>
    </source>
</reference>
<comment type="subcellular location">
    <subcellularLocation>
        <location evidence="1">Cytoplasm</location>
        <location evidence="1">Cytoskeleton</location>
        <location evidence="1">Microtubule organizing center</location>
        <location evidence="1">Centrosome</location>
    </subcellularLocation>
    <subcellularLocation>
        <location evidence="2">Cytoplasm</location>
        <location evidence="2">Cytoskeleton</location>
        <location evidence="2">Stress fiber</location>
    </subcellularLocation>
    <subcellularLocation>
        <location evidence="3">Cytoplasm</location>
        <location evidence="3">Myofibril</location>
    </subcellularLocation>
</comment>
<dbReference type="GO" id="GO:0001725">
    <property type="term" value="C:stress fiber"/>
    <property type="evidence" value="ECO:0007669"/>
    <property type="project" value="UniProtKB-SubCell"/>
</dbReference>
<evidence type="ECO:0000256" key="3">
    <source>
        <dbReference type="ARBA" id="ARBA00004657"/>
    </source>
</evidence>
<keyword evidence="16" id="KW-1185">Reference proteome</keyword>
<evidence type="ECO:0000256" key="14">
    <source>
        <dbReference type="SAM" id="MobiDB-lite"/>
    </source>
</evidence>
<evidence type="ECO:0000256" key="7">
    <source>
        <dbReference type="ARBA" id="ARBA00022843"/>
    </source>
</evidence>
<evidence type="ECO:0000256" key="12">
    <source>
        <dbReference type="ARBA" id="ARBA00034864"/>
    </source>
</evidence>
<comment type="subunit">
    <text evidence="13">Subunit of dynactin, a multiprotein complex part of a tripartite complex with dynein and a adapter, such as BICDL1, BICD2 or HOOK3. The dynactin complex is built around ACTR1A/ACTB filament and consists of an actin-related filament composed of a shoulder domain, a pointed end and a barbed end. Its length is defined by its flexible shoulder domain. The soulder is composed of 2 DCTN1 subunits, 4 DCTN2 and 2 DCTN3. The 4 DCNT2 (via N-terminus) bind the ACTR1A filament and act as molecular rulers to determine the length. The pointed end is important for binding dynein-dynactin cargo adapters. Consists of 4 subunits: ACTR10, DCNT4, DCTN5 and DCTN6. The barbed end is composed of a CAPZA1:CAPZB heterodimers, which binds ACTR1A/ACTB filament and dynactin and stabilizes dynactin. Interacts with ATP7B, but not ATP7A, in a copper-dependent manner. Interacts with ANK2; this interaction is required for localization at costameres. Interacts with N4BP2L1.</text>
</comment>
<gene>
    <name evidence="15" type="ORF">AMORRO_LOCUS3758</name>
</gene>
<keyword evidence="6" id="KW-0597">Phosphoprotein</keyword>
<accession>A0A9N8ZZ61</accession>
<protein>
    <recommendedName>
        <fullName evidence="12">Dynactin subunit 4</fullName>
    </recommendedName>
</protein>
<dbReference type="InterPro" id="IPR008603">
    <property type="entry name" value="DCTN4"/>
</dbReference>
<feature type="compositionally biased region" description="Basic and acidic residues" evidence="14">
    <location>
        <begin position="466"/>
        <end position="478"/>
    </location>
</feature>
<evidence type="ECO:0000256" key="5">
    <source>
        <dbReference type="ARBA" id="ARBA00022499"/>
    </source>
</evidence>
<dbReference type="PANTHER" id="PTHR13034:SF2">
    <property type="entry name" value="DYNACTIN SUBUNIT 4"/>
    <property type="match status" value="1"/>
</dbReference>
<keyword evidence="9" id="KW-0175">Coiled coil</keyword>
<keyword evidence="8" id="KW-0007">Acetylation</keyword>
<feature type="region of interest" description="Disordered" evidence="14">
    <location>
        <begin position="505"/>
        <end position="528"/>
    </location>
</feature>
<feature type="compositionally biased region" description="Polar residues" evidence="14">
    <location>
        <begin position="444"/>
        <end position="465"/>
    </location>
</feature>
<evidence type="ECO:0000256" key="8">
    <source>
        <dbReference type="ARBA" id="ARBA00022990"/>
    </source>
</evidence>
<evidence type="ECO:0000313" key="15">
    <source>
        <dbReference type="EMBL" id="CAG8511656.1"/>
    </source>
</evidence>
<evidence type="ECO:0000256" key="6">
    <source>
        <dbReference type="ARBA" id="ARBA00022553"/>
    </source>
</evidence>